<feature type="domain" description="Transposase TnpC homeodomain" evidence="4">
    <location>
        <begin position="56"/>
        <end position="131"/>
    </location>
</feature>
<dbReference type="InterPro" id="IPR024463">
    <property type="entry name" value="Transposase_TnpC_homeodom"/>
</dbReference>
<organism evidence="7 8">
    <name type="scientific">Azospirillum brasilense</name>
    <dbReference type="NCBI Taxonomy" id="192"/>
    <lineage>
        <taxon>Bacteria</taxon>
        <taxon>Pseudomonadati</taxon>
        <taxon>Pseudomonadota</taxon>
        <taxon>Alphaproteobacteria</taxon>
        <taxon>Rhodospirillales</taxon>
        <taxon>Azospirillaceae</taxon>
        <taxon>Azospirillum</taxon>
    </lineage>
</organism>
<feature type="domain" description="Transposase IS66 central" evidence="2">
    <location>
        <begin position="194"/>
        <end position="483"/>
    </location>
</feature>
<proteinExistence type="predicted"/>
<dbReference type="InterPro" id="IPR039552">
    <property type="entry name" value="IS66_C"/>
</dbReference>
<dbReference type="InterPro" id="IPR052344">
    <property type="entry name" value="Transposase-related"/>
</dbReference>
<sequence>MPATTDPLPTDIETLRAIIAAQASELAAERRRREASEAELAAAKAGLVAKALEVERLKVQLARLRRIQFGRSSEKIDREIDQLELALEDLEAAAAAEGMPADPAEPRASSPESRTRAGRRKLPEHLPRTEIVHAPFDACPSCGGALRQVGEDVREVLDYIPARFTVIRHVRPALSCRCCEGMVQAPMPSLPIERGLPSAGLLAHVLIAKYCDHLPLYRQSAIYARKGVELERSLLADWVGKAAALMAPLAEAIGRHVLAGSVLHADDTPVLDPGRGKAKTGRLWVYLRDERPHAGQDPPAVLYRYTPDRKGEHPQRELAGFRGHLHADGYAGFDALYEAKGGHPAAVAEVACMAHVRRKFFDEHAETGSPLAADALKRIGRLFDIERPLTGWPAEERRRVRQAQAQPVLNELAAFLETTLARIPGKGDLAKAIRYARSRWTALTRYVDDGRLEISNNAAERAIRPLAIGRRNWMFAGSDVGGERAAAIYTIVESAKLNSLDPQAYLRHVLGRIADHPINRIADLLPWIITIPDQG</sequence>
<evidence type="ECO:0000313" key="9">
    <source>
        <dbReference type="Proteomes" id="UP001277471"/>
    </source>
</evidence>
<protein>
    <submittedName>
        <fullName evidence="7">IS66 family transposase</fullName>
    </submittedName>
</protein>
<dbReference type="Pfam" id="PF03050">
    <property type="entry name" value="DDE_Tnp_IS66"/>
    <property type="match status" value="1"/>
</dbReference>
<dbReference type="Pfam" id="PF13817">
    <property type="entry name" value="DDE_Tnp_IS66_C"/>
    <property type="match status" value="1"/>
</dbReference>
<keyword evidence="9" id="KW-1185">Reference proteome</keyword>
<dbReference type="EMBL" id="CP032342">
    <property type="protein sequence ID" value="QCO12439.1"/>
    <property type="molecule type" value="Genomic_DNA"/>
</dbReference>
<evidence type="ECO:0000259" key="5">
    <source>
        <dbReference type="Pfam" id="PF13817"/>
    </source>
</evidence>
<dbReference type="RefSeq" id="WP_035681090.1">
    <property type="nucleotide sequence ID" value="NZ_CP032342.1"/>
</dbReference>
<dbReference type="InterPro" id="IPR004291">
    <property type="entry name" value="Transposase_IS66_central"/>
</dbReference>
<feature type="domain" description="Transposase IS66 C-terminal" evidence="5">
    <location>
        <begin position="490"/>
        <end position="527"/>
    </location>
</feature>
<accession>A0A4D8QZI3</accession>
<dbReference type="GeneID" id="56451811"/>
<dbReference type="Proteomes" id="UP000298774">
    <property type="component" value="Plasmid p3"/>
</dbReference>
<feature type="domain" description="Transposase IS66 zinc-finger binding" evidence="3">
    <location>
        <begin position="138"/>
        <end position="180"/>
    </location>
</feature>
<reference evidence="6 9" key="2">
    <citation type="submission" date="2023-11" db="EMBL/GenBank/DDBJ databases">
        <title>MicrobeMod: A computational toolkit for identifying prokaryotic methylation and restriction-modification with nanopore sequencing.</title>
        <authorList>
            <person name="Crits-Christoph A."/>
            <person name="Kang S.C."/>
            <person name="Lee H."/>
            <person name="Ostrov N."/>
        </authorList>
    </citation>
    <scope>NUCLEOTIDE SEQUENCE [LARGE SCALE GENOMIC DNA]</scope>
    <source>
        <strain evidence="6 9">ATCC 29145</strain>
    </source>
</reference>
<dbReference type="InterPro" id="IPR024474">
    <property type="entry name" value="Znf_dom_IS66"/>
</dbReference>
<evidence type="ECO:0000313" key="8">
    <source>
        <dbReference type="Proteomes" id="UP000298774"/>
    </source>
</evidence>
<evidence type="ECO:0000259" key="3">
    <source>
        <dbReference type="Pfam" id="PF13005"/>
    </source>
</evidence>
<evidence type="ECO:0000259" key="2">
    <source>
        <dbReference type="Pfam" id="PF03050"/>
    </source>
</evidence>
<evidence type="ECO:0000313" key="6">
    <source>
        <dbReference type="EMBL" id="MDX5950188.1"/>
    </source>
</evidence>
<dbReference type="PANTHER" id="PTHR33678:SF1">
    <property type="entry name" value="BLL1576 PROTEIN"/>
    <property type="match status" value="1"/>
</dbReference>
<name>A0A4D8QZI3_AZOBR</name>
<geneLocation type="plasmid" evidence="7 8">
    <name>p3</name>
</geneLocation>
<evidence type="ECO:0000313" key="7">
    <source>
        <dbReference type="EMBL" id="QCO12439.1"/>
    </source>
</evidence>
<dbReference type="AlphaFoldDB" id="A0A4D8QZI3"/>
<evidence type="ECO:0000259" key="4">
    <source>
        <dbReference type="Pfam" id="PF13007"/>
    </source>
</evidence>
<dbReference type="NCBIfam" id="NF033517">
    <property type="entry name" value="transpos_IS66"/>
    <property type="match status" value="1"/>
</dbReference>
<dbReference type="Proteomes" id="UP001277471">
    <property type="component" value="Unassembled WGS sequence"/>
</dbReference>
<dbReference type="PANTHER" id="PTHR33678">
    <property type="entry name" value="BLL1576 PROTEIN"/>
    <property type="match status" value="1"/>
</dbReference>
<dbReference type="EMBL" id="JAWXYC010000001">
    <property type="protein sequence ID" value="MDX5950188.1"/>
    <property type="molecule type" value="Genomic_DNA"/>
</dbReference>
<gene>
    <name evidence="7" type="ORF">D3868_25570</name>
    <name evidence="6" type="ORF">SIM66_03060</name>
</gene>
<feature type="region of interest" description="Disordered" evidence="1">
    <location>
        <begin position="95"/>
        <end position="124"/>
    </location>
</feature>
<evidence type="ECO:0000256" key="1">
    <source>
        <dbReference type="SAM" id="MobiDB-lite"/>
    </source>
</evidence>
<dbReference type="Pfam" id="PF13007">
    <property type="entry name" value="LZ_Tnp_IS66"/>
    <property type="match status" value="1"/>
</dbReference>
<reference evidence="7 8" key="1">
    <citation type="submission" date="2018-09" db="EMBL/GenBank/DDBJ databases">
        <title>Whole genome based analysis of evolution and adaptive divergence in Indian and Brazilian strains of Azospirillum brasilense.</title>
        <authorList>
            <person name="Singh C."/>
            <person name="Tripathi A.K."/>
        </authorList>
    </citation>
    <scope>NUCLEOTIDE SEQUENCE [LARGE SCALE GENOMIC DNA]</scope>
    <source>
        <strain evidence="7 8">MTCC4038</strain>
        <plasmid evidence="7 8">p3</plasmid>
    </source>
</reference>
<keyword evidence="7" id="KW-0614">Plasmid</keyword>
<dbReference type="Pfam" id="PF13005">
    <property type="entry name" value="zf-IS66"/>
    <property type="match status" value="1"/>
</dbReference>